<proteinExistence type="predicted"/>
<dbReference type="Gene3D" id="1.10.287.1490">
    <property type="match status" value="1"/>
</dbReference>
<sequence length="221" mass="24743">MALSQKDLLRRIKQQGNSKAGESARVRGSPSKVGLGSENETTQSNSKLKKRKMSSKEDNLITLEASASNERPFNKMDEGATLGLKGKILSKRDPTLAQEDLLRFLHQAEASSLFVIGRLRTSEVKESKLTTNLHPAKKENEDLRAELSKFKHALKDKDSKLINLHTKFDELRPQVKTLEVQVSDLTAKCKTLEDDKEELADQVCSMLKQGFQLALDQVKVL</sequence>
<dbReference type="AlphaFoldDB" id="A0A4D6KLT5"/>
<accession>A0A4D6KLT5</accession>
<evidence type="ECO:0000313" key="4">
    <source>
        <dbReference type="Proteomes" id="UP000501690"/>
    </source>
</evidence>
<protein>
    <submittedName>
        <fullName evidence="3">Uncharacterized protein</fullName>
    </submittedName>
</protein>
<dbReference type="Proteomes" id="UP000501690">
    <property type="component" value="Linkage Group LG1"/>
</dbReference>
<keyword evidence="1" id="KW-0175">Coiled coil</keyword>
<feature type="region of interest" description="Disordered" evidence="2">
    <location>
        <begin position="1"/>
        <end position="59"/>
    </location>
</feature>
<name>A0A4D6KLT5_VIGUN</name>
<evidence type="ECO:0000256" key="1">
    <source>
        <dbReference type="SAM" id="Coils"/>
    </source>
</evidence>
<evidence type="ECO:0000313" key="3">
    <source>
        <dbReference type="EMBL" id="QCD79006.1"/>
    </source>
</evidence>
<dbReference type="EMBL" id="CP039345">
    <property type="protein sequence ID" value="QCD79006.1"/>
    <property type="molecule type" value="Genomic_DNA"/>
</dbReference>
<feature type="coiled-coil region" evidence="1">
    <location>
        <begin position="140"/>
        <end position="202"/>
    </location>
</feature>
<organism evidence="3 4">
    <name type="scientific">Vigna unguiculata</name>
    <name type="common">Cowpea</name>
    <dbReference type="NCBI Taxonomy" id="3917"/>
    <lineage>
        <taxon>Eukaryota</taxon>
        <taxon>Viridiplantae</taxon>
        <taxon>Streptophyta</taxon>
        <taxon>Embryophyta</taxon>
        <taxon>Tracheophyta</taxon>
        <taxon>Spermatophyta</taxon>
        <taxon>Magnoliopsida</taxon>
        <taxon>eudicotyledons</taxon>
        <taxon>Gunneridae</taxon>
        <taxon>Pentapetalae</taxon>
        <taxon>rosids</taxon>
        <taxon>fabids</taxon>
        <taxon>Fabales</taxon>
        <taxon>Fabaceae</taxon>
        <taxon>Papilionoideae</taxon>
        <taxon>50 kb inversion clade</taxon>
        <taxon>NPAAA clade</taxon>
        <taxon>indigoferoid/millettioid clade</taxon>
        <taxon>Phaseoleae</taxon>
        <taxon>Vigna</taxon>
    </lineage>
</organism>
<evidence type="ECO:0000256" key="2">
    <source>
        <dbReference type="SAM" id="MobiDB-lite"/>
    </source>
</evidence>
<reference evidence="3 4" key="1">
    <citation type="submission" date="2019-04" db="EMBL/GenBank/DDBJ databases">
        <title>An improved genome assembly and genetic linkage map for asparagus bean, Vigna unguiculata ssp. sesquipedialis.</title>
        <authorList>
            <person name="Xia Q."/>
            <person name="Zhang R."/>
            <person name="Dong Y."/>
        </authorList>
    </citation>
    <scope>NUCLEOTIDE SEQUENCE [LARGE SCALE GENOMIC DNA]</scope>
    <source>
        <tissue evidence="3">Leaf</tissue>
    </source>
</reference>
<gene>
    <name evidence="3" type="ORF">DEO72_LG1g2643</name>
</gene>
<keyword evidence="4" id="KW-1185">Reference proteome</keyword>